<keyword evidence="2" id="KW-0812">Transmembrane</keyword>
<dbReference type="HOGENOM" id="CLU_099007_0_0_11"/>
<dbReference type="STRING" id="1121353.H924_06770"/>
<proteinExistence type="inferred from homology"/>
<dbReference type="Gene3D" id="2.40.128.110">
    <property type="entry name" value="Lipid/polyisoprenoid-binding, YceI-like"/>
    <property type="match status" value="1"/>
</dbReference>
<sequence length="245" mass="25996">MSNTQTNASHPEAQSPLIKYRALIITVFVIAIVGLASLAVGPVLYKLIMGPGLHTDGIHADGAAPASTDFNGEWEVVPGSIPNTSAAGFTFAEILPGEEKITSGSTPDVSGNVVVENNTLSSGLITVDMTNISTDQEKRDINVRMKLFHTEQFPEATFEVTQAVDLSQIPDTGTVAQVVIPGKLTVHGVTKDVAPTFDVLRTGEQAIVASDIDINRLDYGVETPEFVAAKISETGQINVRIALEK</sequence>
<dbReference type="AlphaFoldDB" id="M1UYV4"/>
<keyword evidence="2" id="KW-0472">Membrane</keyword>
<keyword evidence="2" id="KW-1133">Transmembrane helix</keyword>
<comment type="similarity">
    <text evidence="1">Belongs to the UPF0312 family.</text>
</comment>
<dbReference type="InterPro" id="IPR036761">
    <property type="entry name" value="TTHA0802/YceI-like_sf"/>
</dbReference>
<dbReference type="SUPFAM" id="SSF101874">
    <property type="entry name" value="YceI-like"/>
    <property type="match status" value="1"/>
</dbReference>
<evidence type="ECO:0000259" key="3">
    <source>
        <dbReference type="SMART" id="SM00867"/>
    </source>
</evidence>
<evidence type="ECO:0000313" key="4">
    <source>
        <dbReference type="EMBL" id="AGG66798.1"/>
    </source>
</evidence>
<dbReference type="SMART" id="SM00867">
    <property type="entry name" value="YceI"/>
    <property type="match status" value="1"/>
</dbReference>
<accession>M1UYV4</accession>
<evidence type="ECO:0000256" key="1">
    <source>
        <dbReference type="ARBA" id="ARBA00008812"/>
    </source>
</evidence>
<dbReference type="Proteomes" id="UP000011760">
    <property type="component" value="Chromosome"/>
</dbReference>
<dbReference type="Pfam" id="PF04264">
    <property type="entry name" value="YceI"/>
    <property type="match status" value="1"/>
</dbReference>
<dbReference type="eggNOG" id="COG2353">
    <property type="taxonomic scope" value="Bacteria"/>
</dbReference>
<feature type="transmembrane region" description="Helical" evidence="2">
    <location>
        <begin position="20"/>
        <end position="45"/>
    </location>
</feature>
<gene>
    <name evidence="4" type="ORF">H924_06770</name>
</gene>
<reference evidence="4 5" key="1">
    <citation type="submission" date="2013-02" db="EMBL/GenBank/DDBJ databases">
        <title>The complete genome sequence of Corynebacterium callunae DSM 20147.</title>
        <authorList>
            <person name="Ruckert C."/>
            <person name="Albersmeier A."/>
            <person name="Kalinowski J."/>
        </authorList>
    </citation>
    <scope>NUCLEOTIDE SEQUENCE [LARGE SCALE GENOMIC DNA]</scope>
    <source>
        <strain evidence="4 5">DSM 20147</strain>
    </source>
</reference>
<dbReference type="EMBL" id="CP004354">
    <property type="protein sequence ID" value="AGG66798.1"/>
    <property type="molecule type" value="Genomic_DNA"/>
</dbReference>
<evidence type="ECO:0000256" key="2">
    <source>
        <dbReference type="SAM" id="Phobius"/>
    </source>
</evidence>
<protein>
    <recommendedName>
        <fullName evidence="3">Lipid/polyisoprenoid-binding YceI-like domain-containing protein</fullName>
    </recommendedName>
</protein>
<dbReference type="InterPro" id="IPR007372">
    <property type="entry name" value="Lipid/polyisoprenoid-bd_YceI"/>
</dbReference>
<dbReference type="OrthoDB" id="117810at2"/>
<dbReference type="PATRIC" id="fig|1121353.3.peg.1380"/>
<organism evidence="4 5">
    <name type="scientific">Corynebacterium callunae DSM 20147</name>
    <dbReference type="NCBI Taxonomy" id="1121353"/>
    <lineage>
        <taxon>Bacteria</taxon>
        <taxon>Bacillati</taxon>
        <taxon>Actinomycetota</taxon>
        <taxon>Actinomycetes</taxon>
        <taxon>Mycobacteriales</taxon>
        <taxon>Corynebacteriaceae</taxon>
        <taxon>Corynebacterium</taxon>
    </lineage>
</organism>
<feature type="domain" description="Lipid/polyisoprenoid-binding YceI-like" evidence="3">
    <location>
        <begin position="73"/>
        <end position="244"/>
    </location>
</feature>
<evidence type="ECO:0000313" key="5">
    <source>
        <dbReference type="Proteomes" id="UP000011760"/>
    </source>
</evidence>
<dbReference type="PANTHER" id="PTHR34406">
    <property type="entry name" value="PROTEIN YCEI"/>
    <property type="match status" value="1"/>
</dbReference>
<dbReference type="PANTHER" id="PTHR34406:SF1">
    <property type="entry name" value="PROTEIN YCEI"/>
    <property type="match status" value="1"/>
</dbReference>
<dbReference type="RefSeq" id="WP_015651229.1">
    <property type="nucleotide sequence ID" value="NC_020506.1"/>
</dbReference>
<keyword evidence="5" id="KW-1185">Reference proteome</keyword>
<dbReference type="KEGG" id="ccn:H924_06770"/>
<name>M1UYV4_9CORY</name>